<gene>
    <name evidence="3" type="ORF">ACFYXI_15715</name>
</gene>
<name>A0ABW6SPZ5_9ACTN</name>
<dbReference type="Pfam" id="PF01266">
    <property type="entry name" value="DAO"/>
    <property type="match status" value="1"/>
</dbReference>
<protein>
    <submittedName>
        <fullName evidence="3">NAD(P)/FAD-dependent oxidoreductase</fullName>
        <ecNumber evidence="3">1.-.-.-</ecNumber>
    </submittedName>
</protein>
<proteinExistence type="predicted"/>
<evidence type="ECO:0000313" key="4">
    <source>
        <dbReference type="Proteomes" id="UP001602013"/>
    </source>
</evidence>
<evidence type="ECO:0000259" key="2">
    <source>
        <dbReference type="Pfam" id="PF01266"/>
    </source>
</evidence>
<dbReference type="SUPFAM" id="SSF51905">
    <property type="entry name" value="FAD/NAD(P)-binding domain"/>
    <property type="match status" value="1"/>
</dbReference>
<dbReference type="EC" id="1.-.-.-" evidence="3"/>
<dbReference type="GO" id="GO:0016491">
    <property type="term" value="F:oxidoreductase activity"/>
    <property type="evidence" value="ECO:0007669"/>
    <property type="project" value="UniProtKB-KW"/>
</dbReference>
<keyword evidence="4" id="KW-1185">Reference proteome</keyword>
<dbReference type="Gene3D" id="3.50.50.60">
    <property type="entry name" value="FAD/NAD(P)-binding domain"/>
    <property type="match status" value="1"/>
</dbReference>
<dbReference type="EMBL" id="JBIASD010000009">
    <property type="protein sequence ID" value="MFF3667046.1"/>
    <property type="molecule type" value="Genomic_DNA"/>
</dbReference>
<keyword evidence="1 3" id="KW-0560">Oxidoreductase</keyword>
<accession>A0ABW6SPZ5</accession>
<dbReference type="PANTHER" id="PTHR13847">
    <property type="entry name" value="SARCOSINE DEHYDROGENASE-RELATED"/>
    <property type="match status" value="1"/>
</dbReference>
<dbReference type="RefSeq" id="WP_387411845.1">
    <property type="nucleotide sequence ID" value="NZ_JBIASD010000009.1"/>
</dbReference>
<dbReference type="Proteomes" id="UP001602013">
    <property type="component" value="Unassembled WGS sequence"/>
</dbReference>
<evidence type="ECO:0000256" key="1">
    <source>
        <dbReference type="ARBA" id="ARBA00023002"/>
    </source>
</evidence>
<comment type="caution">
    <text evidence="3">The sequence shown here is derived from an EMBL/GenBank/DDBJ whole genome shotgun (WGS) entry which is preliminary data.</text>
</comment>
<dbReference type="Gene3D" id="3.30.9.10">
    <property type="entry name" value="D-Amino Acid Oxidase, subunit A, domain 2"/>
    <property type="match status" value="1"/>
</dbReference>
<feature type="domain" description="FAD dependent oxidoreductase" evidence="2">
    <location>
        <begin position="6"/>
        <end position="383"/>
    </location>
</feature>
<evidence type="ECO:0000313" key="3">
    <source>
        <dbReference type="EMBL" id="MFF3667046.1"/>
    </source>
</evidence>
<dbReference type="PANTHER" id="PTHR13847:SF287">
    <property type="entry name" value="FAD-DEPENDENT OXIDOREDUCTASE DOMAIN-CONTAINING PROTEIN 1"/>
    <property type="match status" value="1"/>
</dbReference>
<sequence length="423" mass="44892">MSVTADVVVVGAGVIGSSIAFELAGTGRSVVVVDKTSGPGQGSTSASSAVIRFNYSTWDGIALSWESKHCWEKWADHLEGVDDAGMAKFHRVGMVFLDVDIAPMDRVLEMFDRAGIPYEVWDADELARRMPGLDPGRFWPPKRIEDPAFWEDTDRRLGALWTPDAGFVDDPGLAAVNLANGAKRRGARFLFRRQVVAVLGDGAVNGVRLDDGTTVSAPVVVNAAGPWSGRLNALAGVGTGWSVTVRPMRQEVHHVPAPTGYNGEGIGPCVADLDLGVYLRGAPGDGLLVGGTEPECDELQWVDDPDAGNPNPTAQVFAAQVTRAARRLPELGVPGKPIGVAGVYDVTEDWTPIYDGTERAGFYVAIGTSGNQFKNAPMVGRLMRAVIDGESSVVGEHTRLEIGLAAFGRARPRNADSTGTVMG</sequence>
<organism evidence="3 4">
    <name type="scientific">Microtetraspora malaysiensis</name>
    <dbReference type="NCBI Taxonomy" id="161358"/>
    <lineage>
        <taxon>Bacteria</taxon>
        <taxon>Bacillati</taxon>
        <taxon>Actinomycetota</taxon>
        <taxon>Actinomycetes</taxon>
        <taxon>Streptosporangiales</taxon>
        <taxon>Streptosporangiaceae</taxon>
        <taxon>Microtetraspora</taxon>
    </lineage>
</organism>
<dbReference type="InterPro" id="IPR036188">
    <property type="entry name" value="FAD/NAD-bd_sf"/>
</dbReference>
<dbReference type="InterPro" id="IPR006076">
    <property type="entry name" value="FAD-dep_OxRdtase"/>
</dbReference>
<reference evidence="3 4" key="1">
    <citation type="submission" date="2024-10" db="EMBL/GenBank/DDBJ databases">
        <title>The Natural Products Discovery Center: Release of the First 8490 Sequenced Strains for Exploring Actinobacteria Biosynthetic Diversity.</title>
        <authorList>
            <person name="Kalkreuter E."/>
            <person name="Kautsar S.A."/>
            <person name="Yang D."/>
            <person name="Bader C.D."/>
            <person name="Teijaro C.N."/>
            <person name="Fluegel L."/>
            <person name="Davis C.M."/>
            <person name="Simpson J.R."/>
            <person name="Lauterbach L."/>
            <person name="Steele A.D."/>
            <person name="Gui C."/>
            <person name="Meng S."/>
            <person name="Li G."/>
            <person name="Viehrig K."/>
            <person name="Ye F."/>
            <person name="Su P."/>
            <person name="Kiefer A.F."/>
            <person name="Nichols A."/>
            <person name="Cepeda A.J."/>
            <person name="Yan W."/>
            <person name="Fan B."/>
            <person name="Jiang Y."/>
            <person name="Adhikari A."/>
            <person name="Zheng C.-J."/>
            <person name="Schuster L."/>
            <person name="Cowan T.M."/>
            <person name="Smanski M.J."/>
            <person name="Chevrette M.G."/>
            <person name="De Carvalho L.P.S."/>
            <person name="Shen B."/>
        </authorList>
    </citation>
    <scope>NUCLEOTIDE SEQUENCE [LARGE SCALE GENOMIC DNA]</scope>
    <source>
        <strain evidence="3 4">NPDC002173</strain>
    </source>
</reference>